<dbReference type="EMBL" id="UINC01209615">
    <property type="protein sequence ID" value="SVE32705.1"/>
    <property type="molecule type" value="Genomic_DNA"/>
</dbReference>
<sequence>MQKFLLIILDGFGLRDEREGNAIAQANTPNLDRLLNECPLSKIETSGKFVGLPDGIMGNSEVGHMNMGAGRIVRQDLVRINESVESDELKNNPRLQEVFQHVKSNESTLHIMGLVSNAGVHSH</sequence>
<organism evidence="2">
    <name type="scientific">marine metagenome</name>
    <dbReference type="NCBI Taxonomy" id="408172"/>
    <lineage>
        <taxon>unclassified sequences</taxon>
        <taxon>metagenomes</taxon>
        <taxon>ecological metagenomes</taxon>
    </lineage>
</organism>
<name>A0A383CLP9_9ZZZZ</name>
<dbReference type="Gene3D" id="3.40.1450.10">
    <property type="entry name" value="BPG-independent phosphoglycerate mutase, domain B"/>
    <property type="match status" value="1"/>
</dbReference>
<dbReference type="AlphaFoldDB" id="A0A383CLP9"/>
<feature type="non-terminal residue" evidence="2">
    <location>
        <position position="123"/>
    </location>
</feature>
<dbReference type="GO" id="GO:0006007">
    <property type="term" value="P:glucose catabolic process"/>
    <property type="evidence" value="ECO:0007669"/>
    <property type="project" value="InterPro"/>
</dbReference>
<dbReference type="Pfam" id="PF01676">
    <property type="entry name" value="Metalloenzyme"/>
    <property type="match status" value="1"/>
</dbReference>
<dbReference type="SUPFAM" id="SSF53649">
    <property type="entry name" value="Alkaline phosphatase-like"/>
    <property type="match status" value="1"/>
</dbReference>
<dbReference type="InterPro" id="IPR005995">
    <property type="entry name" value="Pgm_bpd_ind"/>
</dbReference>
<dbReference type="PANTHER" id="PTHR31637:SF0">
    <property type="entry name" value="2,3-BISPHOSPHOGLYCERATE-INDEPENDENT PHOSPHOGLYCERATE MUTASE"/>
    <property type="match status" value="1"/>
</dbReference>
<feature type="domain" description="Metalloenzyme" evidence="1">
    <location>
        <begin position="2"/>
        <end position="99"/>
    </location>
</feature>
<accession>A0A383CLP9</accession>
<dbReference type="PANTHER" id="PTHR31637">
    <property type="entry name" value="2,3-BISPHOSPHOGLYCERATE-INDEPENDENT PHOSPHOGLYCERATE MUTASE"/>
    <property type="match status" value="1"/>
</dbReference>
<evidence type="ECO:0000259" key="1">
    <source>
        <dbReference type="Pfam" id="PF01676"/>
    </source>
</evidence>
<proteinExistence type="predicted"/>
<dbReference type="GO" id="GO:0004619">
    <property type="term" value="F:phosphoglycerate mutase activity"/>
    <property type="evidence" value="ECO:0007669"/>
    <property type="project" value="UniProtKB-EC"/>
</dbReference>
<dbReference type="Gene3D" id="3.40.720.10">
    <property type="entry name" value="Alkaline Phosphatase, subunit A"/>
    <property type="match status" value="1"/>
</dbReference>
<reference evidence="2" key="1">
    <citation type="submission" date="2018-05" db="EMBL/GenBank/DDBJ databases">
        <authorList>
            <person name="Lanie J.A."/>
            <person name="Ng W.-L."/>
            <person name="Kazmierczak K.M."/>
            <person name="Andrzejewski T.M."/>
            <person name="Davidsen T.M."/>
            <person name="Wayne K.J."/>
            <person name="Tettelin H."/>
            <person name="Glass J.I."/>
            <person name="Rusch D."/>
            <person name="Podicherti R."/>
            <person name="Tsui H.-C.T."/>
            <person name="Winkler M.E."/>
        </authorList>
    </citation>
    <scope>NUCLEOTIDE SEQUENCE</scope>
</reference>
<dbReference type="GO" id="GO:0030145">
    <property type="term" value="F:manganese ion binding"/>
    <property type="evidence" value="ECO:0007669"/>
    <property type="project" value="InterPro"/>
</dbReference>
<dbReference type="SUPFAM" id="SSF64158">
    <property type="entry name" value="2,3-Bisphosphoglycerate-independent phosphoglycerate mutase, substrate-binding domain"/>
    <property type="match status" value="1"/>
</dbReference>
<dbReference type="InterPro" id="IPR017850">
    <property type="entry name" value="Alkaline_phosphatase_core_sf"/>
</dbReference>
<evidence type="ECO:0000313" key="2">
    <source>
        <dbReference type="EMBL" id="SVE32705.1"/>
    </source>
</evidence>
<dbReference type="InterPro" id="IPR036646">
    <property type="entry name" value="PGAM_B_sf"/>
</dbReference>
<dbReference type="UniPathway" id="UPA00109">
    <property type="reaction ID" value="UER00186"/>
</dbReference>
<protein>
    <recommendedName>
        <fullName evidence="1">Metalloenzyme domain-containing protein</fullName>
    </recommendedName>
</protein>
<gene>
    <name evidence="2" type="ORF">METZ01_LOCUS485559</name>
</gene>
<dbReference type="InterPro" id="IPR006124">
    <property type="entry name" value="Metalloenzyme"/>
</dbReference>
<dbReference type="GO" id="GO:0006096">
    <property type="term" value="P:glycolytic process"/>
    <property type="evidence" value="ECO:0007669"/>
    <property type="project" value="UniProtKB-UniPathway"/>
</dbReference>
<dbReference type="GO" id="GO:0005737">
    <property type="term" value="C:cytoplasm"/>
    <property type="evidence" value="ECO:0007669"/>
    <property type="project" value="InterPro"/>
</dbReference>